<name>A0A3Q8XLZ6_9HYPH</name>
<dbReference type="CDD" id="cd00130">
    <property type="entry name" value="PAS"/>
    <property type="match status" value="2"/>
</dbReference>
<dbReference type="Pfam" id="PF02954">
    <property type="entry name" value="HTH_8"/>
    <property type="match status" value="1"/>
</dbReference>
<dbReference type="Gene3D" id="3.30.450.20">
    <property type="entry name" value="PAS domain"/>
    <property type="match status" value="2"/>
</dbReference>
<dbReference type="Pfam" id="PF08448">
    <property type="entry name" value="PAS_4"/>
    <property type="match status" value="1"/>
</dbReference>
<dbReference type="AlphaFoldDB" id="A0A3Q8XLZ6"/>
<dbReference type="SUPFAM" id="SSF46689">
    <property type="entry name" value="Homeodomain-like"/>
    <property type="match status" value="1"/>
</dbReference>
<accession>A0A3Q8XLZ6</accession>
<dbReference type="InterPro" id="IPR009057">
    <property type="entry name" value="Homeodomain-like_sf"/>
</dbReference>
<dbReference type="Gene3D" id="1.10.10.60">
    <property type="entry name" value="Homeodomain-like"/>
    <property type="match status" value="1"/>
</dbReference>
<dbReference type="InterPro" id="IPR035965">
    <property type="entry name" value="PAS-like_dom_sf"/>
</dbReference>
<protein>
    <submittedName>
        <fullName evidence="2">Transcriptional regulator PpsR</fullName>
    </submittedName>
</protein>
<evidence type="ECO:0000313" key="2">
    <source>
        <dbReference type="EMBL" id="AZN70728.1"/>
    </source>
</evidence>
<dbReference type="KEGG" id="abaw:D5400_05060"/>
<dbReference type="EMBL" id="CP032509">
    <property type="protein sequence ID" value="AZN70728.1"/>
    <property type="molecule type" value="Genomic_DNA"/>
</dbReference>
<dbReference type="Gene3D" id="1.20.5.430">
    <property type="match status" value="1"/>
</dbReference>
<gene>
    <name evidence="2" type="primary">ppsR</name>
    <name evidence="2" type="ORF">D5400_05060</name>
</gene>
<dbReference type="PROSITE" id="PS50112">
    <property type="entry name" value="PAS"/>
    <property type="match status" value="1"/>
</dbReference>
<evidence type="ECO:0000313" key="3">
    <source>
        <dbReference type="Proteomes" id="UP000268192"/>
    </source>
</evidence>
<dbReference type="InterPro" id="IPR013656">
    <property type="entry name" value="PAS_4"/>
</dbReference>
<dbReference type="GO" id="GO:0006355">
    <property type="term" value="P:regulation of DNA-templated transcription"/>
    <property type="evidence" value="ECO:0007669"/>
    <property type="project" value="InterPro"/>
</dbReference>
<keyword evidence="3" id="KW-1185">Reference proteome</keyword>
<reference evidence="2 3" key="1">
    <citation type="submission" date="2018-09" db="EMBL/GenBank/DDBJ databases">
        <title>Marinorhizobium profundi gen. nov., sp. nov., isolated from a deep-sea sediment sample from the New Britain Trench and proposal of Marinorhizobiaceae fam. nov. in the order Rhizobiales of the class Alphaproteobacteria.</title>
        <authorList>
            <person name="Cao J."/>
        </authorList>
    </citation>
    <scope>NUCLEOTIDE SEQUENCE [LARGE SCALE GENOMIC DNA]</scope>
    <source>
        <strain evidence="2 3">WS11</strain>
    </source>
</reference>
<dbReference type="PRINTS" id="PR01590">
    <property type="entry name" value="HTHFIS"/>
</dbReference>
<dbReference type="Proteomes" id="UP000268192">
    <property type="component" value="Chromosome"/>
</dbReference>
<dbReference type="NCBIfam" id="TIGR02040">
    <property type="entry name" value="PpsR-CrtJ"/>
    <property type="match status" value="1"/>
</dbReference>
<dbReference type="InterPro" id="IPR002197">
    <property type="entry name" value="HTH_Fis"/>
</dbReference>
<dbReference type="InterPro" id="IPR000014">
    <property type="entry name" value="PAS"/>
</dbReference>
<dbReference type="GO" id="GO:0043565">
    <property type="term" value="F:sequence-specific DNA binding"/>
    <property type="evidence" value="ECO:0007669"/>
    <property type="project" value="InterPro"/>
</dbReference>
<proteinExistence type="predicted"/>
<dbReference type="Pfam" id="PF00989">
    <property type="entry name" value="PAS"/>
    <property type="match status" value="1"/>
</dbReference>
<dbReference type="SUPFAM" id="SSF55785">
    <property type="entry name" value="PYP-like sensor domain (PAS domain)"/>
    <property type="match status" value="2"/>
</dbReference>
<dbReference type="RefSeq" id="WP_126008276.1">
    <property type="nucleotide sequence ID" value="NZ_CP032509.1"/>
</dbReference>
<dbReference type="SMART" id="SM00091">
    <property type="entry name" value="PAS"/>
    <property type="match status" value="3"/>
</dbReference>
<dbReference type="OrthoDB" id="5499170at2"/>
<sequence length="474" mass="51339">MDHQPADEFSRSFTSQQSLLGDLGPAAILAIAQTASDITLVLNADGTVIDVAYRDRDLSRYRPESWVGRLFAETVTLESLEKVEALLADAARNSRTRARQVNHPAPGFPDLPVSYALLSFPDQKVHLALGSDLRGVAQMQQRLVAAQIEMERDYRRLRDAEARYRVLFQAEDEGLVALDGTSLRIIDANEAAGRLFGRPVAKLIGMSSVQLLAASEPAELAATLADVRARGVSEQIVVDAADGIGALTLSIIPFRLAGAVELLIRIKPSGSPLAGEAYGKDFFSGLPDGHVVTDRQGVVLEANPAFLDLIRVLSPERVVGKSLDNWLGVTGVDVQIILSNLREHRVVSRFQTILRDGFGGRHDVELSAGQIDEAGGTFGFSIREVAAAAADVVRTAGEGGLPYQVEQFADLVGRVPLKDLVRDTSDIIEKMCIESALRLTGNNRASAAEMLGLSRQSLYIKLRRYNLADFTGEE</sequence>
<dbReference type="InterPro" id="IPR011785">
    <property type="entry name" value="Tscrpt_reg_PpsR-CrtJ"/>
</dbReference>
<evidence type="ECO:0000259" key="1">
    <source>
        <dbReference type="PROSITE" id="PS50112"/>
    </source>
</evidence>
<dbReference type="InterPro" id="IPR013767">
    <property type="entry name" value="PAS_fold"/>
</dbReference>
<organism evidence="2 3">
    <name type="scientific">Georhizobium profundi</name>
    <dbReference type="NCBI Taxonomy" id="2341112"/>
    <lineage>
        <taxon>Bacteria</taxon>
        <taxon>Pseudomonadati</taxon>
        <taxon>Pseudomonadota</taxon>
        <taxon>Alphaproteobacteria</taxon>
        <taxon>Hyphomicrobiales</taxon>
        <taxon>Rhizobiaceae</taxon>
        <taxon>Georhizobium</taxon>
    </lineage>
</organism>
<feature type="domain" description="PAS" evidence="1">
    <location>
        <begin position="160"/>
        <end position="231"/>
    </location>
</feature>